<keyword evidence="7" id="KW-1185">Reference proteome</keyword>
<keyword evidence="4 5" id="KW-0732">Signal</keyword>
<feature type="chain" id="PRO_5028506847" description="RxLR effector protein" evidence="5">
    <location>
        <begin position="23"/>
        <end position="141"/>
    </location>
</feature>
<comment type="similarity">
    <text evidence="2 5">Belongs to the RxLR effector family.</text>
</comment>
<reference evidence="7" key="1">
    <citation type="submission" date="2017-03" db="EMBL/GenBank/DDBJ databases">
        <title>Phytopthora megakarya and P. palmivora, two closely related causual agents of cacao black pod achieved similar genome size and gene model numbers by different mechanisms.</title>
        <authorList>
            <person name="Ali S."/>
            <person name="Shao J."/>
            <person name="Larry D.J."/>
            <person name="Kronmiller B."/>
            <person name="Shen D."/>
            <person name="Strem M.D."/>
            <person name="Melnick R.L."/>
            <person name="Guiltinan M.J."/>
            <person name="Tyler B.M."/>
            <person name="Meinhardt L.W."/>
            <person name="Bailey B.A."/>
        </authorList>
    </citation>
    <scope>NUCLEOTIDE SEQUENCE [LARGE SCALE GENOMIC DNA]</scope>
    <source>
        <strain evidence="7">zdho120</strain>
    </source>
</reference>
<dbReference type="InterPro" id="IPR031825">
    <property type="entry name" value="RXLR"/>
</dbReference>
<comment type="function">
    <text evidence="5">Effector that suppresses plant defense responses during pathogen infection.</text>
</comment>
<comment type="caution">
    <text evidence="6">The sequence shown here is derived from an EMBL/GenBank/DDBJ whole genome shotgun (WGS) entry which is preliminary data.</text>
</comment>
<gene>
    <name evidence="6" type="ORF">PHMEG_00014116</name>
</gene>
<dbReference type="GO" id="GO:0005576">
    <property type="term" value="C:extracellular region"/>
    <property type="evidence" value="ECO:0007669"/>
    <property type="project" value="UniProtKB-SubCell"/>
</dbReference>
<evidence type="ECO:0000256" key="3">
    <source>
        <dbReference type="ARBA" id="ARBA00022525"/>
    </source>
</evidence>
<sequence>MRLTFVVLAAVAVATSFVVTNAEPTAKTTTSFTKDVTMMASPVMPEAGNGVATEGRFLRSHRETEYDEGDDKEERKGKYFFRTEKLDKMMSSVDTFAWFRQWKAHGLTPADVFTRLSNKGLYKKYQNLYSMYNRHYDTIKI</sequence>
<evidence type="ECO:0000256" key="1">
    <source>
        <dbReference type="ARBA" id="ARBA00004613"/>
    </source>
</evidence>
<evidence type="ECO:0000313" key="7">
    <source>
        <dbReference type="Proteomes" id="UP000198211"/>
    </source>
</evidence>
<dbReference type="OrthoDB" id="128182at2759"/>
<proteinExistence type="inferred from homology"/>
<keyword evidence="3 5" id="KW-0964">Secreted</keyword>
<protein>
    <recommendedName>
        <fullName evidence="5">RxLR effector protein</fullName>
    </recommendedName>
</protein>
<comment type="domain">
    <text evidence="5">The RxLR-dEER motif acts to carry the protein into the host cell cytoplasm through binding to cell surface phosphatidylinositol-3-phosphate.</text>
</comment>
<evidence type="ECO:0000256" key="4">
    <source>
        <dbReference type="ARBA" id="ARBA00022729"/>
    </source>
</evidence>
<dbReference type="AlphaFoldDB" id="A0A225W4S3"/>
<comment type="subcellular location">
    <subcellularLocation>
        <location evidence="1 5">Secreted</location>
    </subcellularLocation>
</comment>
<organism evidence="6 7">
    <name type="scientific">Phytophthora megakarya</name>
    <dbReference type="NCBI Taxonomy" id="4795"/>
    <lineage>
        <taxon>Eukaryota</taxon>
        <taxon>Sar</taxon>
        <taxon>Stramenopiles</taxon>
        <taxon>Oomycota</taxon>
        <taxon>Peronosporomycetes</taxon>
        <taxon>Peronosporales</taxon>
        <taxon>Peronosporaceae</taxon>
        <taxon>Phytophthora</taxon>
    </lineage>
</organism>
<accession>A0A225W4S3</accession>
<name>A0A225W4S3_9STRA</name>
<feature type="signal peptide" evidence="5">
    <location>
        <begin position="1"/>
        <end position="22"/>
    </location>
</feature>
<dbReference type="EMBL" id="NBNE01001780">
    <property type="protein sequence ID" value="OWZ12686.1"/>
    <property type="molecule type" value="Genomic_DNA"/>
</dbReference>
<evidence type="ECO:0000256" key="5">
    <source>
        <dbReference type="RuleBase" id="RU367124"/>
    </source>
</evidence>
<evidence type="ECO:0000256" key="2">
    <source>
        <dbReference type="ARBA" id="ARBA00010400"/>
    </source>
</evidence>
<dbReference type="Pfam" id="PF16810">
    <property type="entry name" value="RXLR"/>
    <property type="match status" value="1"/>
</dbReference>
<evidence type="ECO:0000313" key="6">
    <source>
        <dbReference type="EMBL" id="OWZ12686.1"/>
    </source>
</evidence>
<dbReference type="Proteomes" id="UP000198211">
    <property type="component" value="Unassembled WGS sequence"/>
</dbReference>